<dbReference type="AlphaFoldDB" id="A0A7X5ZVQ2"/>
<feature type="chain" id="PRO_5030787541" evidence="3">
    <location>
        <begin position="21"/>
        <end position="421"/>
    </location>
</feature>
<accession>A0A7X5ZVQ2</accession>
<keyword evidence="2" id="KW-0175">Coiled coil</keyword>
<dbReference type="InterPro" id="IPR003423">
    <property type="entry name" value="OMP_efflux"/>
</dbReference>
<protein>
    <submittedName>
        <fullName evidence="4">Cobalt-zinc-cadmium efflux system outer membrane protein</fullName>
    </submittedName>
</protein>
<dbReference type="InterPro" id="IPR010131">
    <property type="entry name" value="MdtP/NodT-like"/>
</dbReference>
<comment type="caution">
    <text evidence="4">The sequence shown here is derived from an EMBL/GenBank/DDBJ whole genome shotgun (WGS) entry which is preliminary data.</text>
</comment>
<dbReference type="Proteomes" id="UP000564677">
    <property type="component" value="Unassembled WGS sequence"/>
</dbReference>
<dbReference type="Pfam" id="PF02321">
    <property type="entry name" value="OEP"/>
    <property type="match status" value="2"/>
</dbReference>
<evidence type="ECO:0000313" key="5">
    <source>
        <dbReference type="Proteomes" id="UP000564677"/>
    </source>
</evidence>
<dbReference type="RefSeq" id="WP_167298969.1">
    <property type="nucleotide sequence ID" value="NZ_JAASQV010000001.1"/>
</dbReference>
<evidence type="ECO:0000256" key="2">
    <source>
        <dbReference type="SAM" id="Coils"/>
    </source>
</evidence>
<evidence type="ECO:0000256" key="3">
    <source>
        <dbReference type="SAM" id="SignalP"/>
    </source>
</evidence>
<comment type="similarity">
    <text evidence="1">Belongs to the outer membrane factor (OMF) (TC 1.B.17) family.</text>
</comment>
<evidence type="ECO:0000313" key="4">
    <source>
        <dbReference type="EMBL" id="NIJ64648.1"/>
    </source>
</evidence>
<sequence>MHRFVAALLAAASCAGIAQAQTSPPPAGAQDALTLDEALAEAGLSSPSNEAAAAGVRASESARTVAGLRPNPSVSAQSENVVGTGPYRGFGQAETTVTFSMPVELGGKRGARVGVADARIGRAQLDAAITLADVRLKVARAYIEAVAAERRLGIARDQLKIADEALRVAKDRVMVGESSPIDEQRTSVNRINAQTDLERAERAYQVARSNLALLTGRAVNTPLDQAWFERTGGYGPASEPRAEGTLAFAAARADLRIADANVRLARSQRVPDLTVSAGARRLSATGDTAAVLGVSVPLPFFNNGRALISQARAERDQADARQWAAKLDAEQDIANARRDRDNAEASVRASGPALAAATEAARIARLGYGRGKFDQLVLLEAERTLAETRNAAVNALAQYHDAEARLARLIAPAPAVSGDNR</sequence>
<reference evidence="4 5" key="1">
    <citation type="submission" date="2020-03" db="EMBL/GenBank/DDBJ databases">
        <title>Genomic Encyclopedia of Type Strains, Phase IV (KMG-IV): sequencing the most valuable type-strain genomes for metagenomic binning, comparative biology and taxonomic classification.</title>
        <authorList>
            <person name="Goeker M."/>
        </authorList>
    </citation>
    <scope>NUCLEOTIDE SEQUENCE [LARGE SCALE GENOMIC DNA]</scope>
    <source>
        <strain evidence="4 5">DSM 4733</strain>
    </source>
</reference>
<gene>
    <name evidence="4" type="ORF">FHR20_001579</name>
</gene>
<name>A0A7X5ZVQ2_9SPHN</name>
<dbReference type="PANTHER" id="PTHR30203">
    <property type="entry name" value="OUTER MEMBRANE CATION EFFLUX PROTEIN"/>
    <property type="match status" value="1"/>
</dbReference>
<dbReference type="SUPFAM" id="SSF56954">
    <property type="entry name" value="Outer membrane efflux proteins (OEP)"/>
    <property type="match status" value="1"/>
</dbReference>
<dbReference type="Gene3D" id="1.20.1600.10">
    <property type="entry name" value="Outer membrane efflux proteins (OEP)"/>
    <property type="match status" value="1"/>
</dbReference>
<dbReference type="GO" id="GO:0015562">
    <property type="term" value="F:efflux transmembrane transporter activity"/>
    <property type="evidence" value="ECO:0007669"/>
    <property type="project" value="InterPro"/>
</dbReference>
<keyword evidence="5" id="KW-1185">Reference proteome</keyword>
<dbReference type="PANTHER" id="PTHR30203:SF24">
    <property type="entry name" value="BLR4935 PROTEIN"/>
    <property type="match status" value="1"/>
</dbReference>
<evidence type="ECO:0000256" key="1">
    <source>
        <dbReference type="ARBA" id="ARBA00007613"/>
    </source>
</evidence>
<proteinExistence type="inferred from homology"/>
<organism evidence="4 5">
    <name type="scientific">Sphingomonas leidyi</name>
    <dbReference type="NCBI Taxonomy" id="68569"/>
    <lineage>
        <taxon>Bacteria</taxon>
        <taxon>Pseudomonadati</taxon>
        <taxon>Pseudomonadota</taxon>
        <taxon>Alphaproteobacteria</taxon>
        <taxon>Sphingomonadales</taxon>
        <taxon>Sphingomonadaceae</taxon>
        <taxon>Sphingomonas</taxon>
    </lineage>
</organism>
<feature type="signal peptide" evidence="3">
    <location>
        <begin position="1"/>
        <end position="20"/>
    </location>
</feature>
<keyword evidence="3" id="KW-0732">Signal</keyword>
<feature type="coiled-coil region" evidence="2">
    <location>
        <begin position="378"/>
        <end position="405"/>
    </location>
</feature>
<feature type="coiled-coil region" evidence="2">
    <location>
        <begin position="190"/>
        <end position="217"/>
    </location>
</feature>
<dbReference type="EMBL" id="JAASQV010000001">
    <property type="protein sequence ID" value="NIJ64648.1"/>
    <property type="molecule type" value="Genomic_DNA"/>
</dbReference>